<dbReference type="GO" id="GO:0009276">
    <property type="term" value="C:Gram-negative-bacterium-type cell wall"/>
    <property type="evidence" value="ECO:0007669"/>
    <property type="project" value="InterPro"/>
</dbReference>
<sequence length="398" mass="43668">MLVIRLQTPNDTEPAWAVLTNKPADWQHGSWETLLPAARGQDIVLLIPSREVLLTQTSVNTRNQRQLQQAVPFALEDSIADDLDHQHIVWQTRADSTQVDVAIIRRDRLRVWVNALQMHQLRANSVLPDVFALPWEAASLTLWQQGETIWLRTGELSGYASSPAALPLLLDSLTAGKTEALPLRLYSDQTETWAADARFALLPETQAEQLLPSSLQPALKLNLLNGLQDENRANFREHWQRWRVAASLAAVTALLAVGIYGVESYRLQQQLDAVDAQNIALFNELFPNVSDVDPRSLKNRLASELVRIKGQNSTSGNSTSPLPQLAAVAAAMQTAGGLTVEDIRAQTGTLTVNLQAPNQQAIETLRATLETALGNPVELQSSRTADSVKATLTLGGQS</sequence>
<evidence type="ECO:0000256" key="8">
    <source>
        <dbReference type="ARBA" id="ARBA00022989"/>
    </source>
</evidence>
<dbReference type="Pfam" id="PF12693">
    <property type="entry name" value="GspL_C"/>
    <property type="match status" value="1"/>
</dbReference>
<dbReference type="GO" id="GO:0005886">
    <property type="term" value="C:plasma membrane"/>
    <property type="evidence" value="ECO:0007669"/>
    <property type="project" value="UniProtKB-SubCell"/>
</dbReference>
<dbReference type="NCBIfam" id="TIGR01709">
    <property type="entry name" value="typeII_sec_gspL"/>
    <property type="match status" value="1"/>
</dbReference>
<dbReference type="CDD" id="cd24017">
    <property type="entry name" value="ASKHA_T2SSL_N"/>
    <property type="match status" value="1"/>
</dbReference>
<gene>
    <name evidence="13" type="ORF">BWK73_05940</name>
</gene>
<evidence type="ECO:0000256" key="9">
    <source>
        <dbReference type="ARBA" id="ARBA00023136"/>
    </source>
</evidence>
<evidence type="ECO:0000256" key="5">
    <source>
        <dbReference type="ARBA" id="ARBA00022519"/>
    </source>
</evidence>
<evidence type="ECO:0000256" key="10">
    <source>
        <dbReference type="PIRNR" id="PIRNR015761"/>
    </source>
</evidence>
<keyword evidence="9" id="KW-0472">Membrane</keyword>
<dbReference type="InterPro" id="IPR025691">
    <property type="entry name" value="GspL_pp_dom"/>
</dbReference>
<evidence type="ECO:0000256" key="6">
    <source>
        <dbReference type="ARBA" id="ARBA00022692"/>
    </source>
</evidence>
<comment type="subcellular location">
    <subcellularLocation>
        <location evidence="1">Cell inner membrane</location>
        <topology evidence="1">Single-pass membrane protein</topology>
    </subcellularLocation>
</comment>
<dbReference type="Proteomes" id="UP000192491">
    <property type="component" value="Unassembled WGS sequence"/>
</dbReference>
<evidence type="ECO:0000256" key="1">
    <source>
        <dbReference type="ARBA" id="ARBA00004377"/>
    </source>
</evidence>
<dbReference type="SUPFAM" id="SSF53067">
    <property type="entry name" value="Actin-like ATPase domain"/>
    <property type="match status" value="1"/>
</dbReference>
<keyword evidence="6" id="KW-0812">Transmembrane</keyword>
<dbReference type="InterPro" id="IPR024230">
    <property type="entry name" value="GspL_cyto_dom"/>
</dbReference>
<organism evidence="13 14">
    <name type="scientific">Thiothrix lacustris</name>
    <dbReference type="NCBI Taxonomy" id="525917"/>
    <lineage>
        <taxon>Bacteria</taxon>
        <taxon>Pseudomonadati</taxon>
        <taxon>Pseudomonadota</taxon>
        <taxon>Gammaproteobacteria</taxon>
        <taxon>Thiotrichales</taxon>
        <taxon>Thiotrichaceae</taxon>
        <taxon>Thiothrix</taxon>
    </lineage>
</organism>
<dbReference type="Pfam" id="PF05134">
    <property type="entry name" value="T2SSL"/>
    <property type="match status" value="1"/>
</dbReference>
<protein>
    <recommendedName>
        <fullName evidence="10">Type II secretion system protein L</fullName>
        <shortName evidence="10">T2SS protein L</shortName>
    </recommendedName>
</protein>
<dbReference type="STRING" id="1123401.GCA_000621325_01626"/>
<evidence type="ECO:0000256" key="3">
    <source>
        <dbReference type="ARBA" id="ARBA00022448"/>
    </source>
</evidence>
<dbReference type="EMBL" id="MTEJ01000011">
    <property type="protein sequence ID" value="OQX15746.1"/>
    <property type="molecule type" value="Genomic_DNA"/>
</dbReference>
<evidence type="ECO:0000259" key="11">
    <source>
        <dbReference type="Pfam" id="PF05134"/>
    </source>
</evidence>
<comment type="caution">
    <text evidence="13">The sequence shown here is derived from an EMBL/GenBank/DDBJ whole genome shotgun (WGS) entry which is preliminary data.</text>
</comment>
<dbReference type="Gene3D" id="3.30.1360.100">
    <property type="entry name" value="General secretion pathway protein M, EpsM"/>
    <property type="match status" value="1"/>
</dbReference>
<keyword evidence="3 10" id="KW-0813">Transport</keyword>
<dbReference type="PIRSF" id="PIRSF015761">
    <property type="entry name" value="Protein_L"/>
    <property type="match status" value="1"/>
</dbReference>
<comment type="function">
    <text evidence="10">Inner membrane component of the type II secretion system required for the energy-dependent secretion of extracellular factors such as proteases and toxins from the periplasm.</text>
</comment>
<comment type="similarity">
    <text evidence="2 10">Belongs to the GSP L family.</text>
</comment>
<proteinExistence type="inferred from homology"/>
<name>A0A1Y1QXK9_9GAMM</name>
<keyword evidence="7 10" id="KW-0653">Protein transport</keyword>
<evidence type="ECO:0000313" key="13">
    <source>
        <dbReference type="EMBL" id="OQX15746.1"/>
    </source>
</evidence>
<dbReference type="InterPro" id="IPR007812">
    <property type="entry name" value="T2SS_protein-GspL"/>
</dbReference>
<feature type="domain" description="GspL cytoplasmic actin-ATPase-like" evidence="11">
    <location>
        <begin position="3"/>
        <end position="226"/>
    </location>
</feature>
<evidence type="ECO:0000256" key="7">
    <source>
        <dbReference type="ARBA" id="ARBA00022927"/>
    </source>
</evidence>
<evidence type="ECO:0000259" key="12">
    <source>
        <dbReference type="Pfam" id="PF12693"/>
    </source>
</evidence>
<evidence type="ECO:0000313" key="14">
    <source>
        <dbReference type="Proteomes" id="UP000192491"/>
    </source>
</evidence>
<dbReference type="AlphaFoldDB" id="A0A1Y1QXK9"/>
<evidence type="ECO:0000256" key="2">
    <source>
        <dbReference type="ARBA" id="ARBA00005318"/>
    </source>
</evidence>
<keyword evidence="4" id="KW-1003">Cell membrane</keyword>
<keyword evidence="8" id="KW-1133">Transmembrane helix</keyword>
<keyword evidence="5" id="KW-0997">Cell inner membrane</keyword>
<dbReference type="GO" id="GO:0015628">
    <property type="term" value="P:protein secretion by the type II secretion system"/>
    <property type="evidence" value="ECO:0007669"/>
    <property type="project" value="InterPro"/>
</dbReference>
<feature type="domain" description="GspL periplasmic" evidence="12">
    <location>
        <begin position="237"/>
        <end position="395"/>
    </location>
</feature>
<dbReference type="InterPro" id="IPR043129">
    <property type="entry name" value="ATPase_NBD"/>
</dbReference>
<evidence type="ECO:0000256" key="4">
    <source>
        <dbReference type="ARBA" id="ARBA00022475"/>
    </source>
</evidence>
<dbReference type="GO" id="GO:0015627">
    <property type="term" value="C:type II protein secretion system complex"/>
    <property type="evidence" value="ECO:0007669"/>
    <property type="project" value="InterPro"/>
</dbReference>
<accession>A0A1Y1QXK9</accession>
<dbReference type="Gene3D" id="3.30.420.380">
    <property type="match status" value="1"/>
</dbReference>
<reference evidence="13 14" key="1">
    <citation type="submission" date="2017-01" db="EMBL/GenBank/DDBJ databases">
        <title>Novel large sulfur bacteria in the metagenomes of groundwater-fed chemosynthetic microbial mats in the Lake Huron basin.</title>
        <authorList>
            <person name="Sharrar A.M."/>
            <person name="Flood B.E."/>
            <person name="Bailey J.V."/>
            <person name="Jones D.S."/>
            <person name="Biddanda B."/>
            <person name="Ruberg S.A."/>
            <person name="Marcus D.N."/>
            <person name="Dick G.J."/>
        </authorList>
    </citation>
    <scope>NUCLEOTIDE SEQUENCE [LARGE SCALE GENOMIC DNA]</scope>
    <source>
        <strain evidence="13">A8</strain>
    </source>
</reference>